<evidence type="ECO:0000313" key="2">
    <source>
        <dbReference type="Proteomes" id="UP000661077"/>
    </source>
</evidence>
<dbReference type="Proteomes" id="UP000661077">
    <property type="component" value="Unassembled WGS sequence"/>
</dbReference>
<dbReference type="EMBL" id="JAEVLS010000003">
    <property type="protein sequence ID" value="MBM0105985.1"/>
    <property type="molecule type" value="Genomic_DNA"/>
</dbReference>
<sequence>MTRPEVAMYLPISERLLAPVLDEARDLASALAPLDVPQIAALIVLQYLPRLRGEVASSPQQILSNAVRGGHEQVSRTGLQAFVEQIAAQLDRAKVRAGVALLGEFRLALAGDTHAQEGLESIALLSGDRAVLTSEQSRIFKEVRAQTDDHIHVQGYAGTGKSFLIRSLAAMLEPSGARLLVLAERQRQLHALLSGLGQMTHVQASTFERLVTAMTPKGLIDPVNVRMSRTNYHAPTPHDQQVAEYLNIQPTGQFSTHDLVRMVRSTVAAFCFSGEREIDGSHIPAWCASSLDDSTRLMVLHHASQLWQATLLPDSPGFEPPVRGYHRIKWAALNGWKIPSRYTHVIIDECHDLAKPMLQILDASPQAVISVGDEYQNLQGRPQRRANVIRQRAVTSSVRTGTALEQVVNSLILAHPGATKLPFHGNPLARTEIVYYDRPQAPEAPATILVHDTWGLFEWSQRLASENIEVELLSSSERLDVFVSDCIDLYQRGARPRHPELFRFESWQAVSERFEKNRGFQRIDRMLTRGYGAQDWAKVSARRLDPSARRCSLGLISDVRNREFDVVMLTPELVEHAWQSRFDALAAASSSIYVAVTRARRRLIVPERLRQWIEEITTRRNSPRLPFQIA</sequence>
<dbReference type="Pfam" id="PF13604">
    <property type="entry name" value="AAA_30"/>
    <property type="match status" value="1"/>
</dbReference>
<organism evidence="1 2">
    <name type="scientific">Steroidobacter gossypii</name>
    <dbReference type="NCBI Taxonomy" id="2805490"/>
    <lineage>
        <taxon>Bacteria</taxon>
        <taxon>Pseudomonadati</taxon>
        <taxon>Pseudomonadota</taxon>
        <taxon>Gammaproteobacteria</taxon>
        <taxon>Steroidobacterales</taxon>
        <taxon>Steroidobacteraceae</taxon>
        <taxon>Steroidobacter</taxon>
    </lineage>
</organism>
<dbReference type="Gene3D" id="3.40.50.300">
    <property type="entry name" value="P-loop containing nucleotide triphosphate hydrolases"/>
    <property type="match status" value="1"/>
</dbReference>
<gene>
    <name evidence="1" type="ORF">JM946_14730</name>
</gene>
<dbReference type="InterPro" id="IPR027417">
    <property type="entry name" value="P-loop_NTPase"/>
</dbReference>
<keyword evidence="2" id="KW-1185">Reference proteome</keyword>
<comment type="caution">
    <text evidence="1">The sequence shown here is derived from an EMBL/GenBank/DDBJ whole genome shotgun (WGS) entry which is preliminary data.</text>
</comment>
<dbReference type="SUPFAM" id="SSF52540">
    <property type="entry name" value="P-loop containing nucleoside triphosphate hydrolases"/>
    <property type="match status" value="1"/>
</dbReference>
<name>A0ABS1WYD2_9GAMM</name>
<accession>A0ABS1WYD2</accession>
<protein>
    <submittedName>
        <fullName evidence="1">AAA family ATPase</fullName>
    </submittedName>
</protein>
<reference evidence="1 2" key="1">
    <citation type="journal article" date="2021" name="Int. J. Syst. Evol. Microbiol.">
        <title>Steroidobacter gossypii sp. nov., isolated from soil of cotton cropping field.</title>
        <authorList>
            <person name="Huang R."/>
            <person name="Yang S."/>
            <person name="Zhen C."/>
            <person name="Liu W."/>
        </authorList>
    </citation>
    <scope>NUCLEOTIDE SEQUENCE [LARGE SCALE GENOMIC DNA]</scope>
    <source>
        <strain evidence="1 2">S1-65</strain>
    </source>
</reference>
<proteinExistence type="predicted"/>
<evidence type="ECO:0000313" key="1">
    <source>
        <dbReference type="EMBL" id="MBM0105985.1"/>
    </source>
</evidence>
<dbReference type="RefSeq" id="WP_203168058.1">
    <property type="nucleotide sequence ID" value="NZ_JAEVLS010000003.1"/>
</dbReference>